<protein>
    <recommendedName>
        <fullName evidence="1">DUF2470 domain-containing protein</fullName>
    </recommendedName>
</protein>
<dbReference type="RefSeq" id="WP_011132642.1">
    <property type="nucleotide sequence ID" value="NC_005072.1"/>
</dbReference>
<organism evidence="2 3">
    <name type="scientific">Prochlorococcus marinus subsp. pastoris (strain CCMP1986 / NIES-2087 / MED4)</name>
    <dbReference type="NCBI Taxonomy" id="59919"/>
    <lineage>
        <taxon>Bacteria</taxon>
        <taxon>Bacillati</taxon>
        <taxon>Cyanobacteriota</taxon>
        <taxon>Cyanophyceae</taxon>
        <taxon>Synechococcales</taxon>
        <taxon>Prochlorococcaceae</taxon>
        <taxon>Prochlorococcus</taxon>
    </lineage>
</organism>
<evidence type="ECO:0000313" key="3">
    <source>
        <dbReference type="Proteomes" id="UP000001026"/>
    </source>
</evidence>
<evidence type="ECO:0000313" key="2">
    <source>
        <dbReference type="EMBL" id="CAE19469.1"/>
    </source>
</evidence>
<name>Q7V173_PROMP</name>
<dbReference type="AlphaFoldDB" id="Q7V173"/>
<gene>
    <name evidence="2" type="ordered locus">PMM1010</name>
</gene>
<dbReference type="Pfam" id="PF10615">
    <property type="entry name" value="DUF2470"/>
    <property type="match status" value="1"/>
</dbReference>
<dbReference type="HOGENOM" id="CLU_174720_0_0_3"/>
<dbReference type="Proteomes" id="UP000001026">
    <property type="component" value="Chromosome"/>
</dbReference>
<dbReference type="KEGG" id="pmm:PMM1010"/>
<feature type="domain" description="DUF2470" evidence="1">
    <location>
        <begin position="9"/>
        <end position="79"/>
    </location>
</feature>
<evidence type="ECO:0000259" key="1">
    <source>
        <dbReference type="Pfam" id="PF10615"/>
    </source>
</evidence>
<dbReference type="STRING" id="59919.PMM1010"/>
<dbReference type="InterPro" id="IPR019595">
    <property type="entry name" value="DUF2470"/>
</dbReference>
<reference evidence="2 3" key="1">
    <citation type="journal article" date="2003" name="Nature">
        <title>Genome divergence in two Prochlorococcus ecotypes reflects oceanic niche differentiation.</title>
        <authorList>
            <person name="Rocap G."/>
            <person name="Larimer F.W."/>
            <person name="Lamerdin J.E."/>
            <person name="Malfatti S."/>
            <person name="Chain P."/>
            <person name="Ahlgren N.A."/>
            <person name="Arellano A."/>
            <person name="Coleman M."/>
            <person name="Hauser L."/>
            <person name="Hess W.R."/>
            <person name="Johnson Z.I."/>
            <person name="Land M.L."/>
            <person name="Lindell D."/>
            <person name="Post A.F."/>
            <person name="Regala W."/>
            <person name="Shah M."/>
            <person name="Shaw S.L."/>
            <person name="Steglich C."/>
            <person name="Sullivan M.B."/>
            <person name="Ting C.S."/>
            <person name="Tolonen A."/>
            <person name="Webb E.A."/>
            <person name="Zinser E.R."/>
            <person name="Chisholm S.W."/>
        </authorList>
    </citation>
    <scope>NUCLEOTIDE SEQUENCE [LARGE SCALE GENOMIC DNA]</scope>
    <source>
        <strain evidence="3">CCMP1986 / NIES-2087 / MED4</strain>
    </source>
</reference>
<dbReference type="OrthoDB" id="9814594at2"/>
<dbReference type="EMBL" id="BX548174">
    <property type="protein sequence ID" value="CAE19469.1"/>
    <property type="molecule type" value="Genomic_DNA"/>
</dbReference>
<dbReference type="Gene3D" id="3.20.180.10">
    <property type="entry name" value="PNP-oxidase-like"/>
    <property type="match status" value="1"/>
</dbReference>
<sequence>MKIISSKTSQRVCKHMNKDHIGSVHKYLKYYGKISEFKEAYLEEISSQFMKIKYDDKFAIINFKNEISEDEIHGTLVSMIKEIE</sequence>
<dbReference type="InterPro" id="IPR037119">
    <property type="entry name" value="Haem_oxidase_HugZ-like_sf"/>
</dbReference>
<accession>Q7V173</accession>
<proteinExistence type="predicted"/>